<dbReference type="InterPro" id="IPR020053">
    <property type="entry name" value="Ribosome-bd_factorA_CS"/>
</dbReference>
<dbReference type="SUPFAM" id="SSF89919">
    <property type="entry name" value="Ribosome-binding factor A, RbfA"/>
    <property type="match status" value="1"/>
</dbReference>
<comment type="similarity">
    <text evidence="2">Belongs to the RbfA family.</text>
</comment>
<dbReference type="HAMAP" id="MF_00003">
    <property type="entry name" value="RbfA"/>
    <property type="match status" value="1"/>
</dbReference>
<accession>A0A1G9WNK2</accession>
<comment type="function">
    <text evidence="2">One of several proteins that assist in the late maturation steps of the functional core of the 30S ribosomal subunit. Associates with free 30S ribosomal subunits (but not with 30S subunits that are part of 70S ribosomes or polysomes). Required for efficient processing of 16S rRNA. May interact with the 5'-terminal helix region of 16S rRNA.</text>
</comment>
<dbReference type="PANTHER" id="PTHR33515:SF1">
    <property type="entry name" value="RIBOSOME-BINDING FACTOR A, CHLOROPLASTIC-RELATED"/>
    <property type="match status" value="1"/>
</dbReference>
<evidence type="ECO:0000256" key="1">
    <source>
        <dbReference type="ARBA" id="ARBA00022517"/>
    </source>
</evidence>
<proteinExistence type="inferred from homology"/>
<evidence type="ECO:0000313" key="3">
    <source>
        <dbReference type="EMBL" id="SDM86088.1"/>
    </source>
</evidence>
<comment type="subcellular location">
    <subcellularLocation>
        <location evidence="2">Cytoplasm</location>
    </subcellularLocation>
</comment>
<comment type="subunit">
    <text evidence="2">Monomer. Binds 30S ribosomal subunits, but not 50S ribosomal subunits or 70S ribosomes.</text>
</comment>
<sequence>MDLKMGNHKVERIGEDIRRELTDIMRSLKDPRITGLLSIVKVDLSGDMSHAKVYVSSMDGFEAAKEAVKGLQHGAGFIRREINERLSLRTSPELKFIADNSIEHSAEISRLLKEVEPASRAEQSGENAQQ</sequence>
<name>A0A1G9WNK2_9FIRM</name>
<gene>
    <name evidence="2" type="primary">rbfA</name>
    <name evidence="3" type="ORF">SAMN05192585_10671</name>
</gene>
<keyword evidence="4" id="KW-1185">Reference proteome</keyword>
<protein>
    <recommendedName>
        <fullName evidence="2">Ribosome-binding factor A</fullName>
    </recommendedName>
</protein>
<dbReference type="Gene3D" id="3.30.300.20">
    <property type="match status" value="1"/>
</dbReference>
<dbReference type="PANTHER" id="PTHR33515">
    <property type="entry name" value="RIBOSOME-BINDING FACTOR A, CHLOROPLASTIC-RELATED"/>
    <property type="match status" value="1"/>
</dbReference>
<organism evidence="3 4">
    <name type="scientific">Acetanaerobacterium elongatum</name>
    <dbReference type="NCBI Taxonomy" id="258515"/>
    <lineage>
        <taxon>Bacteria</taxon>
        <taxon>Bacillati</taxon>
        <taxon>Bacillota</taxon>
        <taxon>Clostridia</taxon>
        <taxon>Eubacteriales</taxon>
        <taxon>Oscillospiraceae</taxon>
        <taxon>Acetanaerobacterium</taxon>
    </lineage>
</organism>
<dbReference type="InterPro" id="IPR000238">
    <property type="entry name" value="RbfA"/>
</dbReference>
<dbReference type="STRING" id="258515.SAMN05192585_10671"/>
<dbReference type="GO" id="GO:0005829">
    <property type="term" value="C:cytosol"/>
    <property type="evidence" value="ECO:0007669"/>
    <property type="project" value="TreeGrafter"/>
</dbReference>
<dbReference type="AlphaFoldDB" id="A0A1G9WNK2"/>
<dbReference type="InterPro" id="IPR015946">
    <property type="entry name" value="KH_dom-like_a/b"/>
</dbReference>
<evidence type="ECO:0000313" key="4">
    <source>
        <dbReference type="Proteomes" id="UP000199182"/>
    </source>
</evidence>
<dbReference type="GO" id="GO:0043024">
    <property type="term" value="F:ribosomal small subunit binding"/>
    <property type="evidence" value="ECO:0007669"/>
    <property type="project" value="TreeGrafter"/>
</dbReference>
<dbReference type="GO" id="GO:0030490">
    <property type="term" value="P:maturation of SSU-rRNA"/>
    <property type="evidence" value="ECO:0007669"/>
    <property type="project" value="UniProtKB-UniRule"/>
</dbReference>
<dbReference type="PROSITE" id="PS01319">
    <property type="entry name" value="RBFA"/>
    <property type="match status" value="1"/>
</dbReference>
<dbReference type="NCBIfam" id="TIGR00082">
    <property type="entry name" value="rbfA"/>
    <property type="match status" value="1"/>
</dbReference>
<keyword evidence="1 2" id="KW-0690">Ribosome biogenesis</keyword>
<dbReference type="EMBL" id="FNID01000006">
    <property type="protein sequence ID" value="SDM86088.1"/>
    <property type="molecule type" value="Genomic_DNA"/>
</dbReference>
<reference evidence="3 4" key="1">
    <citation type="submission" date="2016-10" db="EMBL/GenBank/DDBJ databases">
        <authorList>
            <person name="de Groot N.N."/>
        </authorList>
    </citation>
    <scope>NUCLEOTIDE SEQUENCE [LARGE SCALE GENOMIC DNA]</scope>
    <source>
        <strain evidence="3 4">CGMCC 1.5012</strain>
    </source>
</reference>
<dbReference type="Proteomes" id="UP000199182">
    <property type="component" value="Unassembled WGS sequence"/>
</dbReference>
<keyword evidence="2" id="KW-0963">Cytoplasm</keyword>
<dbReference type="InterPro" id="IPR023799">
    <property type="entry name" value="RbfA_dom_sf"/>
</dbReference>
<dbReference type="Pfam" id="PF02033">
    <property type="entry name" value="RBFA"/>
    <property type="match status" value="1"/>
</dbReference>
<evidence type="ECO:0000256" key="2">
    <source>
        <dbReference type="HAMAP-Rule" id="MF_00003"/>
    </source>
</evidence>